<comment type="subcellular location">
    <subcellularLocation>
        <location evidence="2 10">Cell membrane</location>
        <topology evidence="2 10">Lipid-anchor</topology>
    </subcellularLocation>
</comment>
<evidence type="ECO:0000259" key="11">
    <source>
        <dbReference type="Pfam" id="PF12849"/>
    </source>
</evidence>
<proteinExistence type="inferred from homology"/>
<dbReference type="InterPro" id="IPR050811">
    <property type="entry name" value="Phosphate_ABC_transporter"/>
</dbReference>
<keyword evidence="5 10" id="KW-0813">Transport</keyword>
<dbReference type="GO" id="GO:0042301">
    <property type="term" value="F:phosphate ion binding"/>
    <property type="evidence" value="ECO:0007669"/>
    <property type="project" value="UniProtKB-UniRule"/>
</dbReference>
<dbReference type="PANTHER" id="PTHR30570:SF1">
    <property type="entry name" value="PHOSPHATE-BINDING PROTEIN PSTS"/>
    <property type="match status" value="1"/>
</dbReference>
<dbReference type="Gene3D" id="3.40.190.10">
    <property type="entry name" value="Periplasmic binding protein-like II"/>
    <property type="match status" value="2"/>
</dbReference>
<evidence type="ECO:0000256" key="5">
    <source>
        <dbReference type="ARBA" id="ARBA00022448"/>
    </source>
</evidence>
<evidence type="ECO:0000256" key="7">
    <source>
        <dbReference type="ARBA" id="ARBA00022729"/>
    </source>
</evidence>
<dbReference type="PANTHER" id="PTHR30570">
    <property type="entry name" value="PERIPLASMIC PHOSPHATE BINDING COMPONENT OF PHOSPHATE ABC TRANSPORTER"/>
    <property type="match status" value="1"/>
</dbReference>
<dbReference type="EMBL" id="DVFO01000105">
    <property type="protein sequence ID" value="HIQ61863.1"/>
    <property type="molecule type" value="Genomic_DNA"/>
</dbReference>
<name>A0A9D1CI07_9FIRM</name>
<evidence type="ECO:0000256" key="10">
    <source>
        <dbReference type="RuleBase" id="RU367119"/>
    </source>
</evidence>
<gene>
    <name evidence="12" type="ORF">IAD31_09775</name>
</gene>
<sequence length="286" mass="29260">MKKFIAMLMAGAMAFSLAACGNQSAENTQSGSDKTDGSELSGTVMCLGSTSMSKVMGYLSEQFGTDNSGVTVSVEGGGSSAGVEAAANGTADLGLASRALKDEEKEQGLVENIVALDGIAIIVNADNAVADLSVEQIAKIFTGEITDWSEVGGEAGDIAVIGREAGSGTRDGFESITETEDSCKLDQELTSTGAVIEAVRGNAAAIGYASLSEVEGQDGVSTITVDGVECSESTILDGTYKIQRPFVIVTKEGAEMSAQTKAFFDWAMSTDAADLIRQAGAVPTAK</sequence>
<comment type="subunit">
    <text evidence="4 10">The complex is composed of two ATP-binding proteins (PstB), two transmembrane proteins (PstC and PstA) and a solute-binding protein (PstS).</text>
</comment>
<dbReference type="Proteomes" id="UP000886879">
    <property type="component" value="Unassembled WGS sequence"/>
</dbReference>
<dbReference type="NCBIfam" id="TIGR02136">
    <property type="entry name" value="ptsS_2"/>
    <property type="match status" value="1"/>
</dbReference>
<evidence type="ECO:0000313" key="13">
    <source>
        <dbReference type="Proteomes" id="UP000886879"/>
    </source>
</evidence>
<evidence type="ECO:0000256" key="4">
    <source>
        <dbReference type="ARBA" id="ARBA00011529"/>
    </source>
</evidence>
<dbReference type="InterPro" id="IPR024370">
    <property type="entry name" value="PBP_domain"/>
</dbReference>
<organism evidence="12 13">
    <name type="scientific">Candidatus Enterenecus faecium</name>
    <dbReference type="NCBI Taxonomy" id="2840780"/>
    <lineage>
        <taxon>Bacteria</taxon>
        <taxon>Bacillati</taxon>
        <taxon>Bacillota</taxon>
        <taxon>Clostridia</taxon>
        <taxon>Eubacteriales</taxon>
        <taxon>Candidatus Enterenecus</taxon>
    </lineage>
</organism>
<comment type="function">
    <text evidence="10">Involved in the system for phosphate transport across the cytoplasmic membrane.</text>
</comment>
<evidence type="ECO:0000313" key="12">
    <source>
        <dbReference type="EMBL" id="HIQ61863.1"/>
    </source>
</evidence>
<feature type="signal peptide" evidence="10">
    <location>
        <begin position="1"/>
        <end position="18"/>
    </location>
</feature>
<dbReference type="PROSITE" id="PS51257">
    <property type="entry name" value="PROKAR_LIPOPROTEIN"/>
    <property type="match status" value="1"/>
</dbReference>
<reference evidence="12" key="1">
    <citation type="submission" date="2020-10" db="EMBL/GenBank/DDBJ databases">
        <authorList>
            <person name="Gilroy R."/>
        </authorList>
    </citation>
    <scope>NUCLEOTIDE SEQUENCE</scope>
    <source>
        <strain evidence="12">ChiGjej2B2-12916</strain>
    </source>
</reference>
<comment type="caution">
    <text evidence="12">The sequence shown here is derived from an EMBL/GenBank/DDBJ whole genome shotgun (WGS) entry which is preliminary data.</text>
</comment>
<keyword evidence="8 10" id="KW-0564">Palmitate</keyword>
<evidence type="ECO:0000256" key="8">
    <source>
        <dbReference type="ARBA" id="ARBA00023139"/>
    </source>
</evidence>
<keyword evidence="10" id="KW-0472">Membrane</keyword>
<keyword evidence="9 10" id="KW-0449">Lipoprotein</keyword>
<comment type="function">
    <text evidence="1">Part of the ABC transporter complex PstSACB involved in phosphate import.</text>
</comment>
<keyword evidence="6 10" id="KW-0592">Phosphate transport</keyword>
<dbReference type="AlphaFoldDB" id="A0A9D1CI07"/>
<keyword evidence="7 10" id="KW-0732">Signal</keyword>
<evidence type="ECO:0000256" key="3">
    <source>
        <dbReference type="ARBA" id="ARBA00008725"/>
    </source>
</evidence>
<comment type="similarity">
    <text evidence="3 10">Belongs to the PstS family.</text>
</comment>
<dbReference type="Pfam" id="PF12849">
    <property type="entry name" value="PBP_like_2"/>
    <property type="match status" value="1"/>
</dbReference>
<dbReference type="InterPro" id="IPR011862">
    <property type="entry name" value="Phos-bd"/>
</dbReference>
<evidence type="ECO:0000256" key="2">
    <source>
        <dbReference type="ARBA" id="ARBA00004193"/>
    </source>
</evidence>
<reference evidence="12" key="2">
    <citation type="journal article" date="2021" name="PeerJ">
        <title>Extensive microbial diversity within the chicken gut microbiome revealed by metagenomics and culture.</title>
        <authorList>
            <person name="Gilroy R."/>
            <person name="Ravi A."/>
            <person name="Getino M."/>
            <person name="Pursley I."/>
            <person name="Horton D.L."/>
            <person name="Alikhan N.F."/>
            <person name="Baker D."/>
            <person name="Gharbi K."/>
            <person name="Hall N."/>
            <person name="Watson M."/>
            <person name="Adriaenssens E.M."/>
            <person name="Foster-Nyarko E."/>
            <person name="Jarju S."/>
            <person name="Secka A."/>
            <person name="Antonio M."/>
            <person name="Oren A."/>
            <person name="Chaudhuri R.R."/>
            <person name="La Ragione R."/>
            <person name="Hildebrand F."/>
            <person name="Pallen M.J."/>
        </authorList>
    </citation>
    <scope>NUCLEOTIDE SEQUENCE</scope>
    <source>
        <strain evidence="12">ChiGjej2B2-12916</strain>
    </source>
</reference>
<dbReference type="SUPFAM" id="SSF53850">
    <property type="entry name" value="Periplasmic binding protein-like II"/>
    <property type="match status" value="1"/>
</dbReference>
<dbReference type="GO" id="GO:0006817">
    <property type="term" value="P:phosphate ion transport"/>
    <property type="evidence" value="ECO:0007669"/>
    <property type="project" value="UniProtKB-UniRule"/>
</dbReference>
<dbReference type="GO" id="GO:0005886">
    <property type="term" value="C:plasma membrane"/>
    <property type="evidence" value="ECO:0007669"/>
    <property type="project" value="UniProtKB-SubCell"/>
</dbReference>
<evidence type="ECO:0000256" key="9">
    <source>
        <dbReference type="ARBA" id="ARBA00023288"/>
    </source>
</evidence>
<feature type="domain" description="PBP" evidence="11">
    <location>
        <begin position="39"/>
        <end position="269"/>
    </location>
</feature>
<protein>
    <recommendedName>
        <fullName evidence="10">Phosphate-binding protein</fullName>
    </recommendedName>
</protein>
<accession>A0A9D1CI07</accession>
<keyword evidence="10" id="KW-1003">Cell membrane</keyword>
<evidence type="ECO:0000256" key="1">
    <source>
        <dbReference type="ARBA" id="ARBA00002841"/>
    </source>
</evidence>
<feature type="chain" id="PRO_5039763446" description="Phosphate-binding protein" evidence="10">
    <location>
        <begin position="19"/>
        <end position="286"/>
    </location>
</feature>
<evidence type="ECO:0000256" key="6">
    <source>
        <dbReference type="ARBA" id="ARBA00022592"/>
    </source>
</evidence>
<dbReference type="CDD" id="cd13653">
    <property type="entry name" value="PBP2_phosphate_like_1"/>
    <property type="match status" value="1"/>
</dbReference>